<dbReference type="Proteomes" id="UP000594364">
    <property type="component" value="Chromosome 3"/>
</dbReference>
<feature type="region of interest" description="Disordered" evidence="8">
    <location>
        <begin position="230"/>
        <end position="300"/>
    </location>
</feature>
<sequence>MATEEAGLQVVDGSPKRDGHAPTPPPNDETTLKRKASPVDVDYNDDGKSTKRQRQGEDAREQPPESASELPRRESWAPRRPSSHDVSSQDRRDSASQEEKKRGKRLFGGLLSTLSQTNTNSQHKRRQEIERRQQERLQKQRDEDDQRRAEKLSKIRETRLVEQVEFQEQVMRHRHSKILALAEFLKTKAEPTIYYLPWKRTADQEDIIDEQIRAAKITIAKEEDDFRALKQRHASRYGSREDSDRCQDKTDEGEGKRMTTQPEEPEEPEELEKDDAAAGKGHVDVPKTAAQHDPHDESGYVLVDADEDMVIY</sequence>
<evidence type="ECO:0000256" key="3">
    <source>
        <dbReference type="ARBA" id="ARBA00022664"/>
    </source>
</evidence>
<evidence type="ECO:0000259" key="9">
    <source>
        <dbReference type="Pfam" id="PF04696"/>
    </source>
</evidence>
<evidence type="ECO:0000256" key="2">
    <source>
        <dbReference type="ARBA" id="ARBA00010386"/>
    </source>
</evidence>
<evidence type="ECO:0000256" key="5">
    <source>
        <dbReference type="ARBA" id="ARBA00023163"/>
    </source>
</evidence>
<evidence type="ECO:0000256" key="1">
    <source>
        <dbReference type="ARBA" id="ARBA00004123"/>
    </source>
</evidence>
<feature type="compositionally biased region" description="Basic and acidic residues" evidence="8">
    <location>
        <begin position="238"/>
        <end position="257"/>
    </location>
</feature>
<comment type="similarity">
    <text evidence="2">Belongs to the pinin family.</text>
</comment>
<evidence type="ECO:0000313" key="10">
    <source>
        <dbReference type="EMBL" id="QPH02129.1"/>
    </source>
</evidence>
<feature type="compositionally biased region" description="Basic and acidic residues" evidence="8">
    <location>
        <begin position="127"/>
        <end position="153"/>
    </location>
</feature>
<organism evidence="10 11">
    <name type="scientific">Epichloe festucae (strain Fl1)</name>
    <dbReference type="NCBI Taxonomy" id="877507"/>
    <lineage>
        <taxon>Eukaryota</taxon>
        <taxon>Fungi</taxon>
        <taxon>Dikarya</taxon>
        <taxon>Ascomycota</taxon>
        <taxon>Pezizomycotina</taxon>
        <taxon>Sordariomycetes</taxon>
        <taxon>Hypocreomycetidae</taxon>
        <taxon>Hypocreales</taxon>
        <taxon>Clavicipitaceae</taxon>
        <taxon>Epichloe</taxon>
    </lineage>
</organism>
<dbReference type="InterPro" id="IPR006786">
    <property type="entry name" value="Pinin_SDK_MemA"/>
</dbReference>
<dbReference type="GO" id="GO:0008380">
    <property type="term" value="P:RNA splicing"/>
    <property type="evidence" value="ECO:0007669"/>
    <property type="project" value="UniProtKB-KW"/>
</dbReference>
<name>A0A7S9KTK0_EPIFF</name>
<dbReference type="InterPro" id="IPR039853">
    <property type="entry name" value="Pinin"/>
</dbReference>
<dbReference type="Pfam" id="PF04696">
    <property type="entry name" value="Pinin_SDK_memA"/>
    <property type="match status" value="1"/>
</dbReference>
<keyword evidence="3" id="KW-0507">mRNA processing</keyword>
<keyword evidence="4" id="KW-0805">Transcription regulation</keyword>
<dbReference type="PANTHER" id="PTHR12707:SF0">
    <property type="entry name" value="PININ"/>
    <property type="match status" value="1"/>
</dbReference>
<feature type="compositionally biased region" description="Acidic residues" evidence="8">
    <location>
        <begin position="263"/>
        <end position="273"/>
    </location>
</feature>
<dbReference type="AlphaFoldDB" id="A0A7S9KTK0"/>
<dbReference type="EMBL" id="CP031387">
    <property type="protein sequence ID" value="QPH02129.1"/>
    <property type="molecule type" value="Genomic_DNA"/>
</dbReference>
<feature type="compositionally biased region" description="Basic and acidic residues" evidence="8">
    <location>
        <begin position="274"/>
        <end position="298"/>
    </location>
</feature>
<reference evidence="10 11" key="1">
    <citation type="journal article" date="2018" name="PLoS Genet.">
        <title>Repeat elements organise 3D genome structure and mediate transcription in the filamentous fungus Epichloe festucae.</title>
        <authorList>
            <person name="Winter D.J."/>
            <person name="Ganley A.R.D."/>
            <person name="Young C.A."/>
            <person name="Liachko I."/>
            <person name="Schardl C.L."/>
            <person name="Dupont P.Y."/>
            <person name="Berry D."/>
            <person name="Ram A."/>
            <person name="Scott B."/>
            <person name="Cox M.P."/>
        </authorList>
    </citation>
    <scope>NUCLEOTIDE SEQUENCE [LARGE SCALE GENOMIC DNA]</scope>
    <source>
        <strain evidence="10 11">Fl1</strain>
    </source>
</reference>
<dbReference type="PANTHER" id="PTHR12707">
    <property type="entry name" value="PINN"/>
    <property type="match status" value="1"/>
</dbReference>
<evidence type="ECO:0000256" key="7">
    <source>
        <dbReference type="ARBA" id="ARBA00023242"/>
    </source>
</evidence>
<feature type="compositionally biased region" description="Polar residues" evidence="8">
    <location>
        <begin position="112"/>
        <end position="121"/>
    </location>
</feature>
<comment type="subcellular location">
    <subcellularLocation>
        <location evidence="1">Nucleus</location>
    </subcellularLocation>
</comment>
<evidence type="ECO:0000256" key="6">
    <source>
        <dbReference type="ARBA" id="ARBA00023187"/>
    </source>
</evidence>
<protein>
    <recommendedName>
        <fullName evidence="9">Pinin/SDK/MemA protein domain-containing protein</fullName>
    </recommendedName>
</protein>
<keyword evidence="6" id="KW-0508">mRNA splicing</keyword>
<keyword evidence="5" id="KW-0804">Transcription</keyword>
<dbReference type="GO" id="GO:0006397">
    <property type="term" value="P:mRNA processing"/>
    <property type="evidence" value="ECO:0007669"/>
    <property type="project" value="UniProtKB-KW"/>
</dbReference>
<dbReference type="OrthoDB" id="330772at2759"/>
<evidence type="ECO:0000313" key="11">
    <source>
        <dbReference type="Proteomes" id="UP000594364"/>
    </source>
</evidence>
<feature type="compositionally biased region" description="Basic and acidic residues" evidence="8">
    <location>
        <begin position="45"/>
        <end position="63"/>
    </location>
</feature>
<feature type="domain" description="Pinin/SDK/MemA protein" evidence="9">
    <location>
        <begin position="97"/>
        <end position="212"/>
    </location>
</feature>
<proteinExistence type="inferred from homology"/>
<evidence type="ECO:0000256" key="4">
    <source>
        <dbReference type="ARBA" id="ARBA00023015"/>
    </source>
</evidence>
<keyword evidence="7" id="KW-0539">Nucleus</keyword>
<accession>A0A7S9KTK0</accession>
<gene>
    <name evidence="10" type="ORF">C2857_006335</name>
</gene>
<keyword evidence="11" id="KW-1185">Reference proteome</keyword>
<feature type="region of interest" description="Disordered" evidence="8">
    <location>
        <begin position="1"/>
        <end position="153"/>
    </location>
</feature>
<dbReference type="GO" id="GO:0071013">
    <property type="term" value="C:catalytic step 2 spliceosome"/>
    <property type="evidence" value="ECO:0007669"/>
    <property type="project" value="TreeGrafter"/>
</dbReference>
<feature type="compositionally biased region" description="Basic and acidic residues" evidence="8">
    <location>
        <begin position="87"/>
        <end position="101"/>
    </location>
</feature>
<evidence type="ECO:0000256" key="8">
    <source>
        <dbReference type="SAM" id="MobiDB-lite"/>
    </source>
</evidence>